<sequence length="99" mass="10712">MEKVRLFLGIEVADAASLDEVRWEAQQVALTTTRGVRQDLTAIESVLAEQHAPGALLHLVEGYGNRRLPESTDEAAAAFLAQVAGILRSVIAEAEQRTT</sequence>
<dbReference type="RefSeq" id="WP_097320179.1">
    <property type="nucleotide sequence ID" value="NZ_OBDY01000004.1"/>
</dbReference>
<dbReference type="AlphaFoldDB" id="A0A285HFS0"/>
<accession>A0A285HFS0</accession>
<organism evidence="1 2">
    <name type="scientific">Paractinoplanes atraurantiacus</name>
    <dbReference type="NCBI Taxonomy" id="1036182"/>
    <lineage>
        <taxon>Bacteria</taxon>
        <taxon>Bacillati</taxon>
        <taxon>Actinomycetota</taxon>
        <taxon>Actinomycetes</taxon>
        <taxon>Micromonosporales</taxon>
        <taxon>Micromonosporaceae</taxon>
        <taxon>Paractinoplanes</taxon>
    </lineage>
</organism>
<dbReference type="EMBL" id="OBDY01000004">
    <property type="protein sequence ID" value="SNY34592.1"/>
    <property type="molecule type" value="Genomic_DNA"/>
</dbReference>
<protein>
    <submittedName>
        <fullName evidence="1">Uncharacterized protein</fullName>
    </submittedName>
</protein>
<dbReference type="Proteomes" id="UP000219612">
    <property type="component" value="Unassembled WGS sequence"/>
</dbReference>
<evidence type="ECO:0000313" key="1">
    <source>
        <dbReference type="EMBL" id="SNY34592.1"/>
    </source>
</evidence>
<gene>
    <name evidence="1" type="ORF">SAMN05421748_104306</name>
</gene>
<keyword evidence="2" id="KW-1185">Reference proteome</keyword>
<proteinExistence type="predicted"/>
<dbReference type="OrthoDB" id="3298125at2"/>
<name>A0A285HFS0_9ACTN</name>
<evidence type="ECO:0000313" key="2">
    <source>
        <dbReference type="Proteomes" id="UP000219612"/>
    </source>
</evidence>
<reference evidence="1 2" key="1">
    <citation type="submission" date="2017-09" db="EMBL/GenBank/DDBJ databases">
        <authorList>
            <person name="Ehlers B."/>
            <person name="Leendertz F.H."/>
        </authorList>
    </citation>
    <scope>NUCLEOTIDE SEQUENCE [LARGE SCALE GENOMIC DNA]</scope>
    <source>
        <strain evidence="1 2">CGMCC 4.6857</strain>
    </source>
</reference>